<keyword evidence="3" id="KW-1185">Reference proteome</keyword>
<reference evidence="2 3" key="1">
    <citation type="submission" date="2024-02" db="EMBL/GenBank/DDBJ databases">
        <title>Discinaceae phylogenomics.</title>
        <authorList>
            <person name="Dirks A.C."/>
            <person name="James T.Y."/>
        </authorList>
    </citation>
    <scope>NUCLEOTIDE SEQUENCE [LARGE SCALE GENOMIC DNA]</scope>
    <source>
        <strain evidence="2 3">ACD0624</strain>
    </source>
</reference>
<organism evidence="2 3">
    <name type="scientific">Discina gigas</name>
    <dbReference type="NCBI Taxonomy" id="1032678"/>
    <lineage>
        <taxon>Eukaryota</taxon>
        <taxon>Fungi</taxon>
        <taxon>Dikarya</taxon>
        <taxon>Ascomycota</taxon>
        <taxon>Pezizomycotina</taxon>
        <taxon>Pezizomycetes</taxon>
        <taxon>Pezizales</taxon>
        <taxon>Discinaceae</taxon>
        <taxon>Discina</taxon>
    </lineage>
</organism>
<evidence type="ECO:0000313" key="2">
    <source>
        <dbReference type="EMBL" id="KAL0630645.1"/>
    </source>
</evidence>
<evidence type="ECO:0000256" key="1">
    <source>
        <dbReference type="SAM" id="MobiDB-lite"/>
    </source>
</evidence>
<gene>
    <name evidence="2" type="ORF">Q9L58_010507</name>
</gene>
<evidence type="ECO:0000313" key="3">
    <source>
        <dbReference type="Proteomes" id="UP001447188"/>
    </source>
</evidence>
<proteinExistence type="predicted"/>
<dbReference type="EMBL" id="JBBBZM010000448">
    <property type="protein sequence ID" value="KAL0630645.1"/>
    <property type="molecule type" value="Genomic_DNA"/>
</dbReference>
<protein>
    <submittedName>
        <fullName evidence="2">Uncharacterized protein</fullName>
    </submittedName>
</protein>
<feature type="region of interest" description="Disordered" evidence="1">
    <location>
        <begin position="205"/>
        <end position="224"/>
    </location>
</feature>
<sequence length="354" mass="39045">MRLDGIPHSIALYLRHHVNQLAQSTLGFAKVARLHYDADAKTLVITCPTFGHEILTAFPPEALGIINANNKEFYGGWKSDCRYHIVSSGSADIPFKARNGGSSIRQPDASLRLVTAEIPFLVCEMADSQSPQELKQRVQEYIIGTGGKVKIVIFIKLERTRPPSKRKRDMTEDDQEEELDRADGVANSDSGAEDEHVMSEANVPTGATELDGVGDHGAQADDDEDPVLPATLLPTRENYSRGVFWVYRLEYAPDRGADHATIKCLENEEEFYPTPPTTSLVLTWASILNRAQIPADILNRSVTIPYTVLYDLFAPLTSGLAPPPGVNARLKLNYDDDVLGPSFRLTKSEVSIPD</sequence>
<name>A0ABR3G3Y5_9PEZI</name>
<dbReference type="Proteomes" id="UP001447188">
    <property type="component" value="Unassembled WGS sequence"/>
</dbReference>
<feature type="region of interest" description="Disordered" evidence="1">
    <location>
        <begin position="162"/>
        <end position="198"/>
    </location>
</feature>
<feature type="compositionally biased region" description="Acidic residues" evidence="1">
    <location>
        <begin position="171"/>
        <end position="180"/>
    </location>
</feature>
<accession>A0ABR3G3Y5</accession>
<comment type="caution">
    <text evidence="2">The sequence shown here is derived from an EMBL/GenBank/DDBJ whole genome shotgun (WGS) entry which is preliminary data.</text>
</comment>